<dbReference type="GO" id="GO:0005886">
    <property type="term" value="C:plasma membrane"/>
    <property type="evidence" value="ECO:0007669"/>
    <property type="project" value="UniProtKB-SubCell"/>
</dbReference>
<protein>
    <recommendedName>
        <fullName evidence="13">G-protein coupled receptors family 1 profile domain-containing protein</fullName>
    </recommendedName>
</protein>
<dbReference type="SUPFAM" id="SSF81321">
    <property type="entry name" value="Family A G protein-coupled receptor-like"/>
    <property type="match status" value="1"/>
</dbReference>
<gene>
    <name evidence="14" type="ORF">QYM36_004034</name>
</gene>
<dbReference type="GO" id="GO:0004995">
    <property type="term" value="F:tachykinin receptor activity"/>
    <property type="evidence" value="ECO:0007669"/>
    <property type="project" value="InterPro"/>
</dbReference>
<feature type="transmembrane region" description="Helical" evidence="12">
    <location>
        <begin position="330"/>
        <end position="353"/>
    </location>
</feature>
<evidence type="ECO:0000256" key="3">
    <source>
        <dbReference type="ARBA" id="ARBA00022475"/>
    </source>
</evidence>
<evidence type="ECO:0000256" key="5">
    <source>
        <dbReference type="ARBA" id="ARBA00022989"/>
    </source>
</evidence>
<dbReference type="InterPro" id="IPR017452">
    <property type="entry name" value="GPCR_Rhodpsn_7TM"/>
</dbReference>
<feature type="transmembrane region" description="Helical" evidence="12">
    <location>
        <begin position="108"/>
        <end position="130"/>
    </location>
</feature>
<evidence type="ECO:0000256" key="10">
    <source>
        <dbReference type="RuleBase" id="RU000688"/>
    </source>
</evidence>
<evidence type="ECO:0000259" key="13">
    <source>
        <dbReference type="PROSITE" id="PS50262"/>
    </source>
</evidence>
<name>A0AA88IFI7_ARTSF</name>
<dbReference type="Proteomes" id="UP001187531">
    <property type="component" value="Unassembled WGS sequence"/>
</dbReference>
<keyword evidence="15" id="KW-1185">Reference proteome</keyword>
<feature type="transmembrane region" description="Helical" evidence="12">
    <location>
        <begin position="74"/>
        <end position="96"/>
    </location>
</feature>
<feature type="transmembrane region" description="Helical" evidence="12">
    <location>
        <begin position="189"/>
        <end position="208"/>
    </location>
</feature>
<dbReference type="PANTHER" id="PTHR46925:SF2">
    <property type="entry name" value="G-PROTEIN COUPLED RECEPTOR TKR-1-RELATED"/>
    <property type="match status" value="1"/>
</dbReference>
<sequence>MDKENITTQSQQNISHVICETIYDSIQTGLGYQNRTNVEYDGYHSDCKEYWNESELESALEPPHHMFLVQQICWSFVFSGLILTAVMGNIMVLWIVFAHRRMQTVTNLFIVSLGLADLMMAMLNCIFNVVYAINDNHWPLGLFCCKMNNFIANITVLTSVFSLVALSIDRYMVIVRPLKPRLSKKIARLMILFIWTASSIFSSPMWIFSEIISVDYQNGAVRTICFVHWPDGPSVYSTQDYIYNMAFLAVGYLLPMSWMSVGYTRISYVLWSKSVEEENERHAGSTMSKRKVVKMFIIMVALFAICWLPYHSYFIYHYFDEEFSRHPYVNHLYLAVYWLAMSNAMINPMLYYWMNPRFHHYFKNILDWKINFTNIRLSSLYRRPNLRSGRITTRSPFHLGEEFFHQYQCNNQRIRQQIRSLEHQCFDSPIHVVSHDSSSHEGHQRCQLFSRPRAICSSSTDSSGHQLSSNKQFENLRAPSSERVTNKKCYIDSSL</sequence>
<dbReference type="AlphaFoldDB" id="A0AA88IFI7"/>
<evidence type="ECO:0000256" key="1">
    <source>
        <dbReference type="ARBA" id="ARBA00004651"/>
    </source>
</evidence>
<keyword evidence="3" id="KW-1003">Cell membrane</keyword>
<evidence type="ECO:0000256" key="4">
    <source>
        <dbReference type="ARBA" id="ARBA00022692"/>
    </source>
</evidence>
<accession>A0AA88IFI7</accession>
<evidence type="ECO:0000256" key="11">
    <source>
        <dbReference type="SAM" id="MobiDB-lite"/>
    </source>
</evidence>
<dbReference type="EMBL" id="JAVRJZ010000007">
    <property type="protein sequence ID" value="KAK2719987.1"/>
    <property type="molecule type" value="Genomic_DNA"/>
</dbReference>
<dbReference type="InterPro" id="IPR001681">
    <property type="entry name" value="Neurokn_rcpt"/>
</dbReference>
<dbReference type="PROSITE" id="PS00237">
    <property type="entry name" value="G_PROTEIN_RECEP_F1_1"/>
    <property type="match status" value="1"/>
</dbReference>
<feature type="domain" description="G-protein coupled receptors family 1 profile" evidence="13">
    <location>
        <begin position="88"/>
        <end position="351"/>
    </location>
</feature>
<comment type="caution">
    <text evidence="14">The sequence shown here is derived from an EMBL/GenBank/DDBJ whole genome shotgun (WGS) entry which is preliminary data.</text>
</comment>
<comment type="similarity">
    <text evidence="2 10">Belongs to the G-protein coupled receptor 1 family.</text>
</comment>
<organism evidence="14 15">
    <name type="scientific">Artemia franciscana</name>
    <name type="common">Brine shrimp</name>
    <name type="synonym">Artemia sanfranciscana</name>
    <dbReference type="NCBI Taxonomy" id="6661"/>
    <lineage>
        <taxon>Eukaryota</taxon>
        <taxon>Metazoa</taxon>
        <taxon>Ecdysozoa</taxon>
        <taxon>Arthropoda</taxon>
        <taxon>Crustacea</taxon>
        <taxon>Branchiopoda</taxon>
        <taxon>Anostraca</taxon>
        <taxon>Artemiidae</taxon>
        <taxon>Artemia</taxon>
    </lineage>
</organism>
<evidence type="ECO:0000256" key="2">
    <source>
        <dbReference type="ARBA" id="ARBA00010663"/>
    </source>
</evidence>
<keyword evidence="9 10" id="KW-0807">Transducer</keyword>
<dbReference type="PRINTS" id="PR00244">
    <property type="entry name" value="NEUROKININR"/>
</dbReference>
<dbReference type="Pfam" id="PF00001">
    <property type="entry name" value="7tm_1"/>
    <property type="match status" value="1"/>
</dbReference>
<feature type="region of interest" description="Disordered" evidence="11">
    <location>
        <begin position="460"/>
        <end position="480"/>
    </location>
</feature>
<comment type="subcellular location">
    <subcellularLocation>
        <location evidence="1">Cell membrane</location>
        <topology evidence="1">Multi-pass membrane protein</topology>
    </subcellularLocation>
</comment>
<proteinExistence type="inferred from homology"/>
<reference evidence="14" key="1">
    <citation type="submission" date="2023-07" db="EMBL/GenBank/DDBJ databases">
        <title>Chromosome-level genome assembly of Artemia franciscana.</title>
        <authorList>
            <person name="Jo E."/>
        </authorList>
    </citation>
    <scope>NUCLEOTIDE SEQUENCE</scope>
    <source>
        <tissue evidence="14">Whole body</tissue>
    </source>
</reference>
<keyword evidence="4 10" id="KW-0812">Transmembrane</keyword>
<evidence type="ECO:0000256" key="8">
    <source>
        <dbReference type="ARBA" id="ARBA00023170"/>
    </source>
</evidence>
<dbReference type="Gene3D" id="1.20.1070.10">
    <property type="entry name" value="Rhodopsin 7-helix transmembrane proteins"/>
    <property type="match status" value="1"/>
</dbReference>
<evidence type="ECO:0000256" key="7">
    <source>
        <dbReference type="ARBA" id="ARBA00023136"/>
    </source>
</evidence>
<dbReference type="InterPro" id="IPR000276">
    <property type="entry name" value="GPCR_Rhodpsn"/>
</dbReference>
<keyword evidence="7 12" id="KW-0472">Membrane</keyword>
<keyword evidence="5 12" id="KW-1133">Transmembrane helix</keyword>
<feature type="compositionally biased region" description="Polar residues" evidence="11">
    <location>
        <begin position="460"/>
        <end position="473"/>
    </location>
</feature>
<dbReference type="PANTHER" id="PTHR46925">
    <property type="entry name" value="G-PROTEIN COUPLED RECEPTOR TKR-1-RELATED"/>
    <property type="match status" value="1"/>
</dbReference>
<evidence type="ECO:0000256" key="9">
    <source>
        <dbReference type="ARBA" id="ARBA00023224"/>
    </source>
</evidence>
<evidence type="ECO:0000256" key="6">
    <source>
        <dbReference type="ARBA" id="ARBA00023040"/>
    </source>
</evidence>
<dbReference type="PROSITE" id="PS50262">
    <property type="entry name" value="G_PROTEIN_RECEP_F1_2"/>
    <property type="match status" value="1"/>
</dbReference>
<keyword evidence="8 10" id="KW-0675">Receptor</keyword>
<evidence type="ECO:0000256" key="12">
    <source>
        <dbReference type="SAM" id="Phobius"/>
    </source>
</evidence>
<keyword evidence="6 10" id="KW-0297">G-protein coupled receptor</keyword>
<feature type="transmembrane region" description="Helical" evidence="12">
    <location>
        <begin position="241"/>
        <end position="271"/>
    </location>
</feature>
<feature type="transmembrane region" description="Helical" evidence="12">
    <location>
        <begin position="150"/>
        <end position="168"/>
    </location>
</feature>
<feature type="transmembrane region" description="Helical" evidence="12">
    <location>
        <begin position="292"/>
        <end position="310"/>
    </location>
</feature>
<dbReference type="CDD" id="cd15390">
    <property type="entry name" value="7tmA_TACR"/>
    <property type="match status" value="1"/>
</dbReference>
<evidence type="ECO:0000313" key="15">
    <source>
        <dbReference type="Proteomes" id="UP001187531"/>
    </source>
</evidence>
<dbReference type="PRINTS" id="PR00237">
    <property type="entry name" value="GPCRRHODOPSN"/>
</dbReference>
<evidence type="ECO:0000313" key="14">
    <source>
        <dbReference type="EMBL" id="KAK2719987.1"/>
    </source>
</evidence>